<evidence type="ECO:0000313" key="1">
    <source>
        <dbReference type="EMBL" id="KRW99399.1"/>
    </source>
</evidence>
<keyword evidence="2" id="KW-1185">Reference proteome</keyword>
<dbReference type="AlphaFoldDB" id="A0A0V0QBE0"/>
<dbReference type="Proteomes" id="UP000054937">
    <property type="component" value="Unassembled WGS sequence"/>
</dbReference>
<dbReference type="OMA" id="ESRIEYY"/>
<dbReference type="InterPro" id="IPR021258">
    <property type="entry name" value="Epiplasmin"/>
</dbReference>
<dbReference type="InParanoid" id="A0A0V0QBE0"/>
<gene>
    <name evidence="1" type="ORF">PPERSA_02511</name>
</gene>
<dbReference type="Pfam" id="PF10992">
    <property type="entry name" value="Epiplasmin"/>
    <property type="match status" value="1"/>
</dbReference>
<name>A0A0V0QBE0_PSEPJ</name>
<comment type="caution">
    <text evidence="1">The sequence shown here is derived from an EMBL/GenBank/DDBJ whole genome shotgun (WGS) entry which is preliminary data.</text>
</comment>
<dbReference type="OrthoDB" id="310600at2759"/>
<proteinExistence type="predicted"/>
<dbReference type="EMBL" id="LDAU01000214">
    <property type="protein sequence ID" value="KRW99399.1"/>
    <property type="molecule type" value="Genomic_DNA"/>
</dbReference>
<reference evidence="1 2" key="1">
    <citation type="journal article" date="2015" name="Sci. Rep.">
        <title>Genome of the facultative scuticociliatosis pathogen Pseudocohnilembus persalinus provides insight into its virulence through horizontal gene transfer.</title>
        <authorList>
            <person name="Xiong J."/>
            <person name="Wang G."/>
            <person name="Cheng J."/>
            <person name="Tian M."/>
            <person name="Pan X."/>
            <person name="Warren A."/>
            <person name="Jiang C."/>
            <person name="Yuan D."/>
            <person name="Miao W."/>
        </authorList>
    </citation>
    <scope>NUCLEOTIDE SEQUENCE [LARGE SCALE GENOMIC DNA]</scope>
    <source>
        <strain evidence="1">36N120E</strain>
    </source>
</reference>
<evidence type="ECO:0000313" key="2">
    <source>
        <dbReference type="Proteomes" id="UP000054937"/>
    </source>
</evidence>
<accession>A0A0V0QBE0</accession>
<protein>
    <submittedName>
        <fullName evidence="1">Uncharacterized protein</fullName>
    </submittedName>
</protein>
<organism evidence="1 2">
    <name type="scientific">Pseudocohnilembus persalinus</name>
    <name type="common">Ciliate</name>
    <dbReference type="NCBI Taxonomy" id="266149"/>
    <lineage>
        <taxon>Eukaryota</taxon>
        <taxon>Sar</taxon>
        <taxon>Alveolata</taxon>
        <taxon>Ciliophora</taxon>
        <taxon>Intramacronucleata</taxon>
        <taxon>Oligohymenophorea</taxon>
        <taxon>Scuticociliatia</taxon>
        <taxon>Philasterida</taxon>
        <taxon>Pseudocohnilembidae</taxon>
        <taxon>Pseudocohnilembus</taxon>
    </lineage>
</organism>
<sequence>MSQQQQQPLVYSQVLPVQSFVQPVPQQTLFSSQVIAGSGQQVSQSIRGESRIEYYPIERRTIEYETQERVITEQVPRVITQYETVEKKYIEQIPREKVWTEYEAVEYQKEYIPRTIYETVQEQVPVTRVEYIPVQRTEYVAQERTDYISQSRQVPRVEYDEVEYQVQRPQQQYQYQQQQLVGSQVVSRPLQGSQVIYTSQPQIISSQFVQQPVLRASQQMQ</sequence>